<comment type="subcellular location">
    <subcellularLocation>
        <location evidence="1">Cell envelope</location>
    </subcellularLocation>
</comment>
<name>A0A7S9QBA9_9RHOB</name>
<dbReference type="GO" id="GO:0017004">
    <property type="term" value="P:cytochrome complex assembly"/>
    <property type="evidence" value="ECO:0007669"/>
    <property type="project" value="UniProtKB-KW"/>
</dbReference>
<dbReference type="Pfam" id="PF08534">
    <property type="entry name" value="Redoxin"/>
    <property type="match status" value="1"/>
</dbReference>
<protein>
    <submittedName>
        <fullName evidence="8">DsbE family thiol:disulfide interchange protein</fullName>
    </submittedName>
</protein>
<dbReference type="AlphaFoldDB" id="A0A7S9QBA9"/>
<dbReference type="EMBL" id="CP064942">
    <property type="protein sequence ID" value="QPH52998.1"/>
    <property type="molecule type" value="Genomic_DNA"/>
</dbReference>
<dbReference type="Gene3D" id="3.40.30.10">
    <property type="entry name" value="Glutaredoxin"/>
    <property type="match status" value="1"/>
</dbReference>
<evidence type="ECO:0000259" key="7">
    <source>
        <dbReference type="PROSITE" id="PS51352"/>
    </source>
</evidence>
<evidence type="ECO:0000313" key="9">
    <source>
        <dbReference type="Proteomes" id="UP000594800"/>
    </source>
</evidence>
<sequence>MKFNPILLVPLIAGVILGTFLWAMFRENPDELPSTFIAQAAPPLTVEPMDGRPLPEFGGEVMLVNFWASWCGPCRIEHPHLMDLAEEGLAIVGVNYKDDPDDARGFLAELGDPYTAIGVDETGRTGIDWGLYGVPETFVLDADGRIVLRFPGPVTEEVLEARIRPAIEAARTGG</sequence>
<dbReference type="InterPro" id="IPR013766">
    <property type="entry name" value="Thioredoxin_domain"/>
</dbReference>
<dbReference type="CDD" id="cd03010">
    <property type="entry name" value="TlpA_like_DsbE"/>
    <property type="match status" value="1"/>
</dbReference>
<evidence type="ECO:0000256" key="1">
    <source>
        <dbReference type="ARBA" id="ARBA00004196"/>
    </source>
</evidence>
<feature type="transmembrane region" description="Helical" evidence="6">
    <location>
        <begin position="6"/>
        <end position="25"/>
    </location>
</feature>
<evidence type="ECO:0000256" key="4">
    <source>
        <dbReference type="ARBA" id="ARBA00023157"/>
    </source>
</evidence>
<evidence type="ECO:0000256" key="2">
    <source>
        <dbReference type="ARBA" id="ARBA00007758"/>
    </source>
</evidence>
<dbReference type="PANTHER" id="PTHR42852">
    <property type="entry name" value="THIOL:DISULFIDE INTERCHANGE PROTEIN DSBE"/>
    <property type="match status" value="1"/>
</dbReference>
<dbReference type="PANTHER" id="PTHR42852:SF6">
    <property type="entry name" value="THIOL:DISULFIDE INTERCHANGE PROTEIN DSBE"/>
    <property type="match status" value="1"/>
</dbReference>
<organism evidence="8 9">
    <name type="scientific">Pontivivens ytuae</name>
    <dbReference type="NCBI Taxonomy" id="2789856"/>
    <lineage>
        <taxon>Bacteria</taxon>
        <taxon>Pseudomonadati</taxon>
        <taxon>Pseudomonadota</taxon>
        <taxon>Alphaproteobacteria</taxon>
        <taxon>Rhodobacterales</taxon>
        <taxon>Paracoccaceae</taxon>
        <taxon>Pontivivens</taxon>
    </lineage>
</organism>
<dbReference type="KEGG" id="poz:I0K15_14450"/>
<evidence type="ECO:0000313" key="8">
    <source>
        <dbReference type="EMBL" id="QPH52998.1"/>
    </source>
</evidence>
<evidence type="ECO:0000256" key="5">
    <source>
        <dbReference type="ARBA" id="ARBA00023284"/>
    </source>
</evidence>
<proteinExistence type="inferred from homology"/>
<gene>
    <name evidence="8" type="ORF">I0K15_14450</name>
</gene>
<dbReference type="InterPro" id="IPR036249">
    <property type="entry name" value="Thioredoxin-like_sf"/>
</dbReference>
<dbReference type="GO" id="GO:0015036">
    <property type="term" value="F:disulfide oxidoreductase activity"/>
    <property type="evidence" value="ECO:0007669"/>
    <property type="project" value="InterPro"/>
</dbReference>
<comment type="similarity">
    <text evidence="2">Belongs to the thioredoxin family. DsbE subfamily.</text>
</comment>
<dbReference type="InterPro" id="IPR017937">
    <property type="entry name" value="Thioredoxin_CS"/>
</dbReference>
<keyword evidence="9" id="KW-1185">Reference proteome</keyword>
<feature type="domain" description="Thioredoxin" evidence="7">
    <location>
        <begin position="35"/>
        <end position="168"/>
    </location>
</feature>
<evidence type="ECO:0000256" key="6">
    <source>
        <dbReference type="SAM" id="Phobius"/>
    </source>
</evidence>
<dbReference type="PROSITE" id="PS00194">
    <property type="entry name" value="THIOREDOXIN_1"/>
    <property type="match status" value="1"/>
</dbReference>
<dbReference type="InterPro" id="IPR004799">
    <property type="entry name" value="Periplasmic_diS_OxRdtase_DsbE"/>
</dbReference>
<keyword evidence="6" id="KW-1133">Transmembrane helix</keyword>
<keyword evidence="5" id="KW-0676">Redox-active center</keyword>
<keyword evidence="4" id="KW-1015">Disulfide bond</keyword>
<evidence type="ECO:0000256" key="3">
    <source>
        <dbReference type="ARBA" id="ARBA00022748"/>
    </source>
</evidence>
<dbReference type="PROSITE" id="PS51352">
    <property type="entry name" value="THIOREDOXIN_2"/>
    <property type="match status" value="1"/>
</dbReference>
<accession>A0A7S9QBA9</accession>
<dbReference type="RefSeq" id="WP_196102209.1">
    <property type="nucleotide sequence ID" value="NZ_CP064942.1"/>
</dbReference>
<keyword evidence="3" id="KW-0201">Cytochrome c-type biogenesis</keyword>
<dbReference type="SUPFAM" id="SSF52833">
    <property type="entry name" value="Thioredoxin-like"/>
    <property type="match status" value="1"/>
</dbReference>
<dbReference type="InterPro" id="IPR013740">
    <property type="entry name" value="Redoxin"/>
</dbReference>
<keyword evidence="6" id="KW-0812">Transmembrane</keyword>
<dbReference type="GO" id="GO:0030288">
    <property type="term" value="C:outer membrane-bounded periplasmic space"/>
    <property type="evidence" value="ECO:0007669"/>
    <property type="project" value="InterPro"/>
</dbReference>
<keyword evidence="6" id="KW-0472">Membrane</keyword>
<reference evidence="8 9" key="1">
    <citation type="submission" date="2020-11" db="EMBL/GenBank/DDBJ databases">
        <title>Description of Pontivivens ytuae sp. nov. isolated from deep sea sediment of Mariana Trench.</title>
        <authorList>
            <person name="Wang Z."/>
            <person name="Sun Q.-L."/>
            <person name="Xu X.-D."/>
            <person name="Tang Y.-Z."/>
            <person name="Zhang J."/>
        </authorList>
    </citation>
    <scope>NUCLEOTIDE SEQUENCE [LARGE SCALE GENOMIC DNA]</scope>
    <source>
        <strain evidence="8 9">MT2928</strain>
    </source>
</reference>
<dbReference type="NCBIfam" id="TIGR00385">
    <property type="entry name" value="dsbE"/>
    <property type="match status" value="1"/>
</dbReference>
<dbReference type="InterPro" id="IPR050553">
    <property type="entry name" value="Thioredoxin_ResA/DsbE_sf"/>
</dbReference>
<dbReference type="Proteomes" id="UP000594800">
    <property type="component" value="Chromosome"/>
</dbReference>